<keyword evidence="4" id="KW-1185">Reference proteome</keyword>
<dbReference type="PANTHER" id="PTHR34219:SF3">
    <property type="entry name" value="BLL7967 PROTEIN"/>
    <property type="match status" value="1"/>
</dbReference>
<feature type="transmembrane region" description="Helical" evidence="2">
    <location>
        <begin position="369"/>
        <end position="390"/>
    </location>
</feature>
<dbReference type="RefSeq" id="WP_091143768.1">
    <property type="nucleotide sequence ID" value="NZ_FNAI01000001.1"/>
</dbReference>
<feature type="transmembrane region" description="Helical" evidence="2">
    <location>
        <begin position="21"/>
        <end position="47"/>
    </location>
</feature>
<accession>A0A1G6U5W1</accession>
<protein>
    <submittedName>
        <fullName evidence="3">Uncharacterized iron-regulated membrane protein</fullName>
    </submittedName>
</protein>
<dbReference type="PANTHER" id="PTHR34219">
    <property type="entry name" value="IRON-REGULATED INNER MEMBRANE PROTEIN-RELATED"/>
    <property type="match status" value="1"/>
</dbReference>
<organism evidence="3 4">
    <name type="scientific">Mucilaginibacter pineti</name>
    <dbReference type="NCBI Taxonomy" id="1391627"/>
    <lineage>
        <taxon>Bacteria</taxon>
        <taxon>Pseudomonadati</taxon>
        <taxon>Bacteroidota</taxon>
        <taxon>Sphingobacteriia</taxon>
        <taxon>Sphingobacteriales</taxon>
        <taxon>Sphingobacteriaceae</taxon>
        <taxon>Mucilaginibacter</taxon>
    </lineage>
</organism>
<dbReference type="Pfam" id="PF03929">
    <property type="entry name" value="PepSY_TM"/>
    <property type="match status" value="1"/>
</dbReference>
<dbReference type="STRING" id="1391627.SAMN05216464_101524"/>
<feature type="compositionally biased region" description="Basic and acidic residues" evidence="1">
    <location>
        <begin position="399"/>
        <end position="408"/>
    </location>
</feature>
<evidence type="ECO:0000313" key="4">
    <source>
        <dbReference type="Proteomes" id="UP000199072"/>
    </source>
</evidence>
<evidence type="ECO:0000256" key="2">
    <source>
        <dbReference type="SAM" id="Phobius"/>
    </source>
</evidence>
<evidence type="ECO:0000313" key="3">
    <source>
        <dbReference type="EMBL" id="SDD36076.1"/>
    </source>
</evidence>
<feature type="region of interest" description="Disordered" evidence="1">
    <location>
        <begin position="397"/>
        <end position="431"/>
    </location>
</feature>
<gene>
    <name evidence="3" type="ORF">SAMN05216464_101524</name>
</gene>
<keyword evidence="2" id="KW-1133">Transmembrane helix</keyword>
<dbReference type="AlphaFoldDB" id="A0A1G6U5W1"/>
<keyword evidence="2" id="KW-0472">Membrane</keyword>
<name>A0A1G6U5W1_9SPHI</name>
<proteinExistence type="predicted"/>
<dbReference type="InterPro" id="IPR005625">
    <property type="entry name" value="PepSY-ass_TM"/>
</dbReference>
<evidence type="ECO:0000256" key="1">
    <source>
        <dbReference type="SAM" id="MobiDB-lite"/>
    </source>
</evidence>
<dbReference type="OrthoDB" id="111691at2"/>
<reference evidence="3 4" key="1">
    <citation type="submission" date="2016-10" db="EMBL/GenBank/DDBJ databases">
        <authorList>
            <person name="de Groot N.N."/>
        </authorList>
    </citation>
    <scope>NUCLEOTIDE SEQUENCE [LARGE SCALE GENOMIC DNA]</scope>
    <source>
        <strain evidence="3 4">47C3B</strain>
    </source>
</reference>
<feature type="transmembrane region" description="Helical" evidence="2">
    <location>
        <begin position="213"/>
        <end position="236"/>
    </location>
</feature>
<feature type="transmembrane region" description="Helical" evidence="2">
    <location>
        <begin position="161"/>
        <end position="181"/>
    </location>
</feature>
<sequence>MKPDKGTLKKSKDTRLKKINNWLHLWLGLGSGLIVFIVCLTGCIWVFNEEITSIFEPENNIAYQAKPVLSPAVLATIGANAYPEMIPAYASYQQGKVVNLSLRKPGKIVRRGGGGVMLKINPYTGQVIGREISKKGETDFFRFILNGHRALWLPYDIGRPIVDYATLIFVLILITGLIWWYPKKWNKSTRDKSFKIKWGASFKRVNLDLHNVFGFYAMVFLLFIALTGLVFGLRWFSDGLYWVTTGGEKLKESRRMKSDSLQAVGAKDSKVAMNILWQKVLSENPKSMGFYYNYPDMTSAASTINITVYPTAGQFYNSRSYTFDQYTLKQMNRQDPYWVPYEKAGFGQKVRKMNYDIHIGAILGLPGKVMAFLASLIGASLPVTGFLVWWGKRNKKPKKPTDINRIEKNTSQTGELTSKPRFRVQVKMEQS</sequence>
<dbReference type="EMBL" id="FNAI01000001">
    <property type="protein sequence ID" value="SDD36076.1"/>
    <property type="molecule type" value="Genomic_DNA"/>
</dbReference>
<keyword evidence="2" id="KW-0812">Transmembrane</keyword>
<dbReference type="Proteomes" id="UP000199072">
    <property type="component" value="Unassembled WGS sequence"/>
</dbReference>